<gene>
    <name evidence="1" type="ORF">KYJ44_12985</name>
</gene>
<dbReference type="Proteomes" id="UP001208054">
    <property type="component" value="Unassembled WGS sequence"/>
</dbReference>
<sequence length="144" mass="16203">MQIQISGQYGDPQAWDVFVPLQRQLNACFDCHVTGSYLRSITKFAIAFRVSGTVQDFGSEGPERIKLLCRQHILTMDMVYACQPWKTIDRNALVPVVSADMATCIGMMIERARRAGEVLQHEQLRIDAASALAEFERHFLGKAV</sequence>
<dbReference type="RefSeq" id="WP_164081068.1">
    <property type="nucleotide sequence ID" value="NZ_JAHWBK010000008.1"/>
</dbReference>
<protein>
    <submittedName>
        <fullName evidence="1">Uncharacterized protein</fullName>
    </submittedName>
</protein>
<organism evidence="1 2">
    <name type="scientific">Stenotrophomonas riyadhensis</name>
    <dbReference type="NCBI Taxonomy" id="2859893"/>
    <lineage>
        <taxon>Bacteria</taxon>
        <taxon>Pseudomonadati</taxon>
        <taxon>Pseudomonadota</taxon>
        <taxon>Gammaproteobacteria</taxon>
        <taxon>Lysobacterales</taxon>
        <taxon>Lysobacteraceae</taxon>
        <taxon>Stenotrophomonas</taxon>
    </lineage>
</organism>
<dbReference type="EMBL" id="JAHWBK010000008">
    <property type="protein sequence ID" value="MCV0325238.1"/>
    <property type="molecule type" value="Genomic_DNA"/>
</dbReference>
<accession>A0ABT2XJL3</accession>
<proteinExistence type="predicted"/>
<keyword evidence="2" id="KW-1185">Reference proteome</keyword>
<comment type="caution">
    <text evidence="1">The sequence shown here is derived from an EMBL/GenBank/DDBJ whole genome shotgun (WGS) entry which is preliminary data.</text>
</comment>
<name>A0ABT2XJL3_9GAMM</name>
<reference evidence="1 2" key="1">
    <citation type="submission" date="2021-07" db="EMBL/GenBank/DDBJ databases">
        <title>Clinical implication of Pseudomonas aeruginosa: further insight on the antimicrobial resistance.</title>
        <authorList>
            <person name="Macori G."/>
            <person name="Fanning S."/>
            <person name="Alqahtani A."/>
        </authorList>
    </citation>
    <scope>NUCLEOTIDE SEQUENCE [LARGE SCALE GENOMIC DNA]</scope>
    <source>
        <strain evidence="1 2">CFS3442</strain>
    </source>
</reference>
<evidence type="ECO:0000313" key="1">
    <source>
        <dbReference type="EMBL" id="MCV0325238.1"/>
    </source>
</evidence>
<evidence type="ECO:0000313" key="2">
    <source>
        <dbReference type="Proteomes" id="UP001208054"/>
    </source>
</evidence>